<evidence type="ECO:0000256" key="1">
    <source>
        <dbReference type="SAM" id="MobiDB-lite"/>
    </source>
</evidence>
<proteinExistence type="predicted"/>
<sequence length="107" mass="11313">MPIDEAGIADVALDERQPGITEIDVVQSASVGQAVQHCDPGRVGGLRRADCEQHPYTNGADEPGGAGDEEIHRSSEKAVGGMPVLKKRARSMTYWPYGEVPISAPSA</sequence>
<dbReference type="Proteomes" id="UP001501009">
    <property type="component" value="Unassembled WGS sequence"/>
</dbReference>
<comment type="caution">
    <text evidence="2">The sequence shown here is derived from an EMBL/GenBank/DDBJ whole genome shotgun (WGS) entry which is preliminary data.</text>
</comment>
<organism evidence="2 3">
    <name type="scientific">Streptomyces coacervatus</name>
    <dbReference type="NCBI Taxonomy" id="647381"/>
    <lineage>
        <taxon>Bacteria</taxon>
        <taxon>Bacillati</taxon>
        <taxon>Actinomycetota</taxon>
        <taxon>Actinomycetes</taxon>
        <taxon>Kitasatosporales</taxon>
        <taxon>Streptomycetaceae</taxon>
        <taxon>Streptomyces</taxon>
    </lineage>
</organism>
<evidence type="ECO:0000313" key="2">
    <source>
        <dbReference type="EMBL" id="GAA3783622.1"/>
    </source>
</evidence>
<feature type="region of interest" description="Disordered" evidence="1">
    <location>
        <begin position="52"/>
        <end position="80"/>
    </location>
</feature>
<name>A0ABP7H794_9ACTN</name>
<evidence type="ECO:0000313" key="3">
    <source>
        <dbReference type="Proteomes" id="UP001501009"/>
    </source>
</evidence>
<gene>
    <name evidence="2" type="ORF">GCM10022403_017840</name>
</gene>
<reference evidence="3" key="1">
    <citation type="journal article" date="2019" name="Int. J. Syst. Evol. Microbiol.">
        <title>The Global Catalogue of Microorganisms (GCM) 10K type strain sequencing project: providing services to taxonomists for standard genome sequencing and annotation.</title>
        <authorList>
            <consortium name="The Broad Institute Genomics Platform"/>
            <consortium name="The Broad Institute Genome Sequencing Center for Infectious Disease"/>
            <person name="Wu L."/>
            <person name="Ma J."/>
        </authorList>
    </citation>
    <scope>NUCLEOTIDE SEQUENCE [LARGE SCALE GENOMIC DNA]</scope>
    <source>
        <strain evidence="3">JCM 17138</strain>
    </source>
</reference>
<accession>A0ABP7H794</accession>
<protein>
    <submittedName>
        <fullName evidence="2">Uncharacterized protein</fullName>
    </submittedName>
</protein>
<dbReference type="EMBL" id="BAABDE010000007">
    <property type="protein sequence ID" value="GAA3783622.1"/>
    <property type="molecule type" value="Genomic_DNA"/>
</dbReference>
<keyword evidence="3" id="KW-1185">Reference proteome</keyword>